<name>A0A6J8DCH9_MYTCO</name>
<evidence type="ECO:0000256" key="1">
    <source>
        <dbReference type="SAM" id="MobiDB-lite"/>
    </source>
</evidence>
<evidence type="ECO:0000313" key="3">
    <source>
        <dbReference type="Proteomes" id="UP000507470"/>
    </source>
</evidence>
<dbReference type="EMBL" id="CACVKT020007130">
    <property type="protein sequence ID" value="CAC5405746.1"/>
    <property type="molecule type" value="Genomic_DNA"/>
</dbReference>
<feature type="compositionally biased region" description="Low complexity" evidence="1">
    <location>
        <begin position="249"/>
        <end position="276"/>
    </location>
</feature>
<reference evidence="2 3" key="1">
    <citation type="submission" date="2020-06" db="EMBL/GenBank/DDBJ databases">
        <authorList>
            <person name="Li R."/>
            <person name="Bekaert M."/>
        </authorList>
    </citation>
    <scope>NUCLEOTIDE SEQUENCE [LARGE SCALE GENOMIC DNA]</scope>
    <source>
        <strain evidence="3">wild</strain>
    </source>
</reference>
<protein>
    <submittedName>
        <fullName evidence="2">Uncharacterized protein</fullName>
    </submittedName>
</protein>
<dbReference type="AlphaFoldDB" id="A0A6J8DCH9"/>
<feature type="compositionally biased region" description="Polar residues" evidence="1">
    <location>
        <begin position="90"/>
        <end position="99"/>
    </location>
</feature>
<feature type="region of interest" description="Disordered" evidence="1">
    <location>
        <begin position="1"/>
        <end position="60"/>
    </location>
</feature>
<feature type="compositionally biased region" description="Low complexity" evidence="1">
    <location>
        <begin position="12"/>
        <end position="31"/>
    </location>
</feature>
<accession>A0A6J8DCH9</accession>
<evidence type="ECO:0000313" key="2">
    <source>
        <dbReference type="EMBL" id="CAC5405746.1"/>
    </source>
</evidence>
<feature type="compositionally biased region" description="Polar residues" evidence="1">
    <location>
        <begin position="353"/>
        <end position="372"/>
    </location>
</feature>
<sequence>MLERSLCEPPQESLSTESLNSELENLSVCENSEYRTPSPRINMVVRPQPDSQQDRDVQKQPNDRIFSPLSQNWHIPNPVADQQQEDCNRQQEVQQTPPRFNSPGPTKDYNQQRFLHTPTPDHVHFSQSVQHEHHRQQELKQPIFQQSHQYVNQYQHGYTSPHRLEVNQSQQPTVQNQTDVYSHHQLPHLQQQNSCSTNQQQGINKVQQPLLPVQQSVQMQQQVQGLQQRLDQLQLGVINYAQPVRQQHPAAAPVSLPQQQLQQQQQQVSAVVHQQPTYQEPRFQPPSSVPRTQPPKMIGHPTSMFQPPRGGPSPQAPTNIPPYNQQYISGLTYPSLGQPQPLHVHYQQLPIPGTQQQPPTSGAPQPHYNQPSARPKEYNSDYYMRQRRSDPGQK</sequence>
<feature type="compositionally biased region" description="Polar residues" evidence="1">
    <location>
        <begin position="316"/>
        <end position="329"/>
    </location>
</feature>
<gene>
    <name evidence="2" type="ORF">MCOR_39403</name>
</gene>
<feature type="region of interest" description="Disordered" evidence="1">
    <location>
        <begin position="249"/>
        <end position="394"/>
    </location>
</feature>
<organism evidence="2 3">
    <name type="scientific">Mytilus coruscus</name>
    <name type="common">Sea mussel</name>
    <dbReference type="NCBI Taxonomy" id="42192"/>
    <lineage>
        <taxon>Eukaryota</taxon>
        <taxon>Metazoa</taxon>
        <taxon>Spiralia</taxon>
        <taxon>Lophotrochozoa</taxon>
        <taxon>Mollusca</taxon>
        <taxon>Bivalvia</taxon>
        <taxon>Autobranchia</taxon>
        <taxon>Pteriomorphia</taxon>
        <taxon>Mytilida</taxon>
        <taxon>Mytiloidea</taxon>
        <taxon>Mytilidae</taxon>
        <taxon>Mytilinae</taxon>
        <taxon>Mytilus</taxon>
    </lineage>
</organism>
<dbReference type="Proteomes" id="UP000507470">
    <property type="component" value="Unassembled WGS sequence"/>
</dbReference>
<proteinExistence type="predicted"/>
<feature type="region of interest" description="Disordered" evidence="1">
    <location>
        <begin position="81"/>
        <end position="138"/>
    </location>
</feature>
<keyword evidence="3" id="KW-1185">Reference proteome</keyword>